<dbReference type="SUPFAM" id="SSF88659">
    <property type="entry name" value="Sigma3 and sigma4 domains of RNA polymerase sigma factors"/>
    <property type="match status" value="1"/>
</dbReference>
<evidence type="ECO:0000313" key="4">
    <source>
        <dbReference type="EMBL" id="MDU0353179.1"/>
    </source>
</evidence>
<dbReference type="PANTHER" id="PTHR47756:SF2">
    <property type="entry name" value="BLL6612 PROTEIN"/>
    <property type="match status" value="1"/>
</dbReference>
<dbReference type="Pfam" id="PF08281">
    <property type="entry name" value="Sigma70_r4_2"/>
    <property type="match status" value="1"/>
</dbReference>
<comment type="caution">
    <text evidence="4">The sequence shown here is derived from an EMBL/GenBank/DDBJ whole genome shotgun (WGS) entry which is preliminary data.</text>
</comment>
<organism evidence="4 5">
    <name type="scientific">Paraglaciecola aquimarina</name>
    <dbReference type="NCBI Taxonomy" id="1235557"/>
    <lineage>
        <taxon>Bacteria</taxon>
        <taxon>Pseudomonadati</taxon>
        <taxon>Pseudomonadota</taxon>
        <taxon>Gammaproteobacteria</taxon>
        <taxon>Alteromonadales</taxon>
        <taxon>Alteromonadaceae</taxon>
        <taxon>Paraglaciecola</taxon>
    </lineage>
</organism>
<dbReference type="SUPFAM" id="SSF88946">
    <property type="entry name" value="Sigma2 domain of RNA polymerase sigma factors"/>
    <property type="match status" value="1"/>
</dbReference>
<dbReference type="PANTHER" id="PTHR47756">
    <property type="entry name" value="BLL6612 PROTEIN-RELATED"/>
    <property type="match status" value="1"/>
</dbReference>
<dbReference type="InterPro" id="IPR036388">
    <property type="entry name" value="WH-like_DNA-bd_sf"/>
</dbReference>
<proteinExistence type="predicted"/>
<protein>
    <submittedName>
        <fullName evidence="4">Sigma-70 family RNA polymerase sigma factor</fullName>
    </submittedName>
</protein>
<dbReference type="InterPro" id="IPR046531">
    <property type="entry name" value="DUF6596"/>
</dbReference>
<accession>A0ABU3ST40</accession>
<evidence type="ECO:0000259" key="3">
    <source>
        <dbReference type="Pfam" id="PF20239"/>
    </source>
</evidence>
<name>A0ABU3ST40_9ALTE</name>
<dbReference type="Proteomes" id="UP001247805">
    <property type="component" value="Unassembled WGS sequence"/>
</dbReference>
<dbReference type="EMBL" id="JAWDIO010000002">
    <property type="protein sequence ID" value="MDU0353179.1"/>
    <property type="molecule type" value="Genomic_DNA"/>
</dbReference>
<keyword evidence="5" id="KW-1185">Reference proteome</keyword>
<dbReference type="Gene3D" id="1.10.10.10">
    <property type="entry name" value="Winged helix-like DNA-binding domain superfamily/Winged helix DNA-binding domain"/>
    <property type="match status" value="1"/>
</dbReference>
<sequence length="301" mass="33996">MKDAIARIFRAESGQLLSSLMYLCRDLQLAEDALQDAFELASHQWPHQGLPRNSGAWLHTVAKRKLIDRLRKNTSQANVSTLHTLEQAEEQTEQDIAEQDYCVPDERLRLIFTCCHPALNQQAQVALTLRTLCGLSVKQIARAYLTSEIAMGQRITRAKKKIKNAGISYSVPSKKQLPARLPSVLKVIYLIYNESYSAFESQTLTRADLALEAIRLSQLMVALLPNAEVLGLAALLLLHHARSPARQSSDTAYIPLEKQNRALWNTEAINQGKRYLARHYTLSILALTKYKQPLVPYTHKQ</sequence>
<feature type="domain" description="RNA polymerase sigma-70 region 2" evidence="1">
    <location>
        <begin position="9"/>
        <end position="74"/>
    </location>
</feature>
<evidence type="ECO:0000259" key="2">
    <source>
        <dbReference type="Pfam" id="PF08281"/>
    </source>
</evidence>
<reference evidence="4 5" key="1">
    <citation type="submission" date="2023-10" db="EMBL/GenBank/DDBJ databases">
        <title>Glaciecola aquimarina strain GGW-M5 nov., isolated from a coastal seawater.</title>
        <authorList>
            <person name="Bayburt H."/>
            <person name="Kim J.M."/>
            <person name="Choi B.J."/>
            <person name="Jeon C.O."/>
        </authorList>
    </citation>
    <scope>NUCLEOTIDE SEQUENCE [LARGE SCALE GENOMIC DNA]</scope>
    <source>
        <strain evidence="4 5">KCTC 32108</strain>
    </source>
</reference>
<evidence type="ECO:0000259" key="1">
    <source>
        <dbReference type="Pfam" id="PF04542"/>
    </source>
</evidence>
<dbReference type="InterPro" id="IPR013249">
    <property type="entry name" value="RNA_pol_sigma70_r4_t2"/>
</dbReference>
<dbReference type="RefSeq" id="WP_316024870.1">
    <property type="nucleotide sequence ID" value="NZ_JAWDIO010000002.1"/>
</dbReference>
<dbReference type="NCBIfam" id="TIGR02937">
    <property type="entry name" value="sigma70-ECF"/>
    <property type="match status" value="1"/>
</dbReference>
<dbReference type="InterPro" id="IPR007627">
    <property type="entry name" value="RNA_pol_sigma70_r2"/>
</dbReference>
<dbReference type="Pfam" id="PF04542">
    <property type="entry name" value="Sigma70_r2"/>
    <property type="match status" value="1"/>
</dbReference>
<feature type="domain" description="RNA polymerase sigma factor 70 region 4 type 2" evidence="2">
    <location>
        <begin position="111"/>
        <end position="162"/>
    </location>
</feature>
<dbReference type="InterPro" id="IPR013325">
    <property type="entry name" value="RNA_pol_sigma_r2"/>
</dbReference>
<dbReference type="Pfam" id="PF20239">
    <property type="entry name" value="DUF6596"/>
    <property type="match status" value="1"/>
</dbReference>
<dbReference type="InterPro" id="IPR013324">
    <property type="entry name" value="RNA_pol_sigma_r3/r4-like"/>
</dbReference>
<feature type="domain" description="DUF6596" evidence="3">
    <location>
        <begin position="180"/>
        <end position="278"/>
    </location>
</feature>
<dbReference type="Gene3D" id="1.10.1740.10">
    <property type="match status" value="1"/>
</dbReference>
<dbReference type="InterPro" id="IPR014284">
    <property type="entry name" value="RNA_pol_sigma-70_dom"/>
</dbReference>
<evidence type="ECO:0000313" key="5">
    <source>
        <dbReference type="Proteomes" id="UP001247805"/>
    </source>
</evidence>
<gene>
    <name evidence="4" type="ORF">RS130_03835</name>
</gene>